<evidence type="ECO:0000313" key="6">
    <source>
        <dbReference type="EMBL" id="CDN40681.1"/>
    </source>
</evidence>
<dbReference type="SUPFAM" id="SSF100950">
    <property type="entry name" value="NagB/RpiA/CoA transferase-like"/>
    <property type="match status" value="1"/>
</dbReference>
<evidence type="ECO:0000256" key="4">
    <source>
        <dbReference type="PIRSR" id="PIRSR006806-1"/>
    </source>
</evidence>
<dbReference type="InterPro" id="IPR037171">
    <property type="entry name" value="NagB/RpiA_transferase-like"/>
</dbReference>
<dbReference type="GO" id="GO:0030272">
    <property type="term" value="F:5-formyltetrahydrofolate cyclo-ligase activity"/>
    <property type="evidence" value="ECO:0007669"/>
    <property type="project" value="UniProtKB-EC"/>
</dbReference>
<dbReference type="PIRSF" id="PIRSF006806">
    <property type="entry name" value="FTHF_cligase"/>
    <property type="match status" value="1"/>
</dbReference>
<dbReference type="GO" id="GO:0005524">
    <property type="term" value="F:ATP binding"/>
    <property type="evidence" value="ECO:0007669"/>
    <property type="project" value="UniProtKB-KW"/>
</dbReference>
<dbReference type="AlphaFoldDB" id="A0A292IIC3"/>
<keyword evidence="3 4" id="KW-0067">ATP-binding</keyword>
<dbReference type="PANTHER" id="PTHR23407">
    <property type="entry name" value="ATPASE INHIBITOR/5-FORMYLTETRAHYDROFOLATE CYCLO-LIGASE"/>
    <property type="match status" value="1"/>
</dbReference>
<dbReference type="GO" id="GO:0035999">
    <property type="term" value="P:tetrahydrofolate interconversion"/>
    <property type="evidence" value="ECO:0007669"/>
    <property type="project" value="TreeGrafter"/>
</dbReference>
<evidence type="ECO:0000256" key="2">
    <source>
        <dbReference type="ARBA" id="ARBA00022741"/>
    </source>
</evidence>
<dbReference type="EC" id="6.3.3.2" evidence="5"/>
<dbReference type="InterPro" id="IPR024185">
    <property type="entry name" value="FTHF_cligase-like_sf"/>
</dbReference>
<comment type="cofactor">
    <cofactor evidence="5">
        <name>Mg(2+)</name>
        <dbReference type="ChEBI" id="CHEBI:18420"/>
    </cofactor>
</comment>
<name>A0A292IIC3_9MOLU</name>
<dbReference type="NCBIfam" id="TIGR02727">
    <property type="entry name" value="MTHFS_bact"/>
    <property type="match status" value="1"/>
</dbReference>
<keyword evidence="2 4" id="KW-0547">Nucleotide-binding</keyword>
<dbReference type="Proteomes" id="UP000261764">
    <property type="component" value="Chromosome I"/>
</dbReference>
<keyword evidence="5" id="KW-0460">Magnesium</keyword>
<accession>A0A292IIC3</accession>
<dbReference type="GO" id="GO:0046872">
    <property type="term" value="F:metal ion binding"/>
    <property type="evidence" value="ECO:0007669"/>
    <property type="project" value="UniProtKB-KW"/>
</dbReference>
<comment type="catalytic activity">
    <reaction evidence="5">
        <text>(6S)-5-formyl-5,6,7,8-tetrahydrofolate + ATP = (6R)-5,10-methenyltetrahydrofolate + ADP + phosphate</text>
        <dbReference type="Rhea" id="RHEA:10488"/>
        <dbReference type="ChEBI" id="CHEBI:30616"/>
        <dbReference type="ChEBI" id="CHEBI:43474"/>
        <dbReference type="ChEBI" id="CHEBI:57455"/>
        <dbReference type="ChEBI" id="CHEBI:57457"/>
        <dbReference type="ChEBI" id="CHEBI:456216"/>
        <dbReference type="EC" id="6.3.3.2"/>
    </reaction>
</comment>
<gene>
    <name evidence="6" type="ORF">MAMA39_05640</name>
</gene>
<evidence type="ECO:0000256" key="1">
    <source>
        <dbReference type="ARBA" id="ARBA00010638"/>
    </source>
</evidence>
<dbReference type="InterPro" id="IPR002698">
    <property type="entry name" value="FTHF_cligase"/>
</dbReference>
<dbReference type="Gene3D" id="3.40.50.10420">
    <property type="entry name" value="NagB/RpiA/CoA transferase-like"/>
    <property type="match status" value="1"/>
</dbReference>
<organism evidence="6 7">
    <name type="scientific">Mycoplasma amphoriforme A39</name>
    <dbReference type="NCBI Taxonomy" id="572419"/>
    <lineage>
        <taxon>Bacteria</taxon>
        <taxon>Bacillati</taxon>
        <taxon>Mycoplasmatota</taxon>
        <taxon>Mollicutes</taxon>
        <taxon>Mycoplasmataceae</taxon>
        <taxon>Mycoplasma</taxon>
    </lineage>
</organism>
<dbReference type="GO" id="GO:0009396">
    <property type="term" value="P:folic acid-containing compound biosynthetic process"/>
    <property type="evidence" value="ECO:0007669"/>
    <property type="project" value="TreeGrafter"/>
</dbReference>
<evidence type="ECO:0000313" key="7">
    <source>
        <dbReference type="Proteomes" id="UP000261764"/>
    </source>
</evidence>
<dbReference type="KEGG" id="mamp:MAMA39_05640"/>
<evidence type="ECO:0000256" key="5">
    <source>
        <dbReference type="RuleBase" id="RU361279"/>
    </source>
</evidence>
<dbReference type="PANTHER" id="PTHR23407:SF1">
    <property type="entry name" value="5-FORMYLTETRAHYDROFOLATE CYCLO-LIGASE"/>
    <property type="match status" value="1"/>
</dbReference>
<comment type="similarity">
    <text evidence="1 5">Belongs to the 5-formyltetrahydrofolate cyclo-ligase family.</text>
</comment>
<dbReference type="RefSeq" id="WP_343251312.1">
    <property type="nucleotide sequence ID" value="NZ_HG937516.1"/>
</dbReference>
<evidence type="ECO:0000256" key="3">
    <source>
        <dbReference type="ARBA" id="ARBA00022840"/>
    </source>
</evidence>
<keyword evidence="7" id="KW-1185">Reference proteome</keyword>
<keyword evidence="5" id="KW-0479">Metal-binding</keyword>
<reference evidence="6 7" key="1">
    <citation type="journal article" date="2015" name="Clin. Infect. Dis.">
        <title>Genomic Investigations unmask Mycoplasma amphoriforme, a new respiratory pathogen.</title>
        <authorList>
            <person name="Gillespie S.H."/>
            <person name="Ling C.L."/>
            <person name="Oravcova K."/>
            <person name="Pinheiro M."/>
            <person name="Wells L."/>
            <person name="Bryant J.M."/>
            <person name="McHugh T.D."/>
            <person name="Bebear C."/>
            <person name="Webster D."/>
            <person name="Harris S.R."/>
            <person name="Seth-Smith H.M."/>
            <person name="Thomson N.R."/>
        </authorList>
    </citation>
    <scope>NUCLEOTIDE SEQUENCE [LARGE SCALE GENOMIC DNA]</scope>
    <source>
        <strain evidence="6 7">A39</strain>
    </source>
</reference>
<proteinExistence type="inferred from homology"/>
<dbReference type="EMBL" id="HG937516">
    <property type="protein sequence ID" value="CDN40681.1"/>
    <property type="molecule type" value="Genomic_DNA"/>
</dbReference>
<dbReference type="Pfam" id="PF01812">
    <property type="entry name" value="5-FTHF_cyc-lig"/>
    <property type="match status" value="1"/>
</dbReference>
<sequence>MFKRFFSSNYLSKDQIDHNQAIRKMHRDLRAQLIGINKSNYDDKICQHVKQFVKKHNFQTIGFYWSTKNEVDTIALINFYLYDFENQVKIFLPQVVSRKKMVFRKIESLNFPSNTFKTIKQPTKKAIKILPQNLNVIFVPMVAYDQNKNRLGYGAGYYDRYLKKMKKYNCVIVGLAYTVQKTNLIYCHPQDIAMDLIINETGEF</sequence>
<feature type="binding site" evidence="4">
    <location>
        <begin position="150"/>
        <end position="158"/>
    </location>
    <ligand>
        <name>ATP</name>
        <dbReference type="ChEBI" id="CHEBI:30616"/>
    </ligand>
</feature>
<protein>
    <recommendedName>
        <fullName evidence="5">5-formyltetrahydrofolate cyclo-ligase</fullName>
        <ecNumber evidence="5">6.3.3.2</ecNumber>
    </recommendedName>
</protein>
<feature type="binding site" evidence="4">
    <location>
        <position position="70"/>
    </location>
    <ligand>
        <name>substrate</name>
    </ligand>
</feature>